<protein>
    <submittedName>
        <fullName evidence="1">Uncharacterized protein</fullName>
    </submittedName>
</protein>
<comment type="caution">
    <text evidence="1">The sequence shown here is derived from an EMBL/GenBank/DDBJ whole genome shotgun (WGS) entry which is preliminary data.</text>
</comment>
<accession>A0ACC2XRY8</accession>
<gene>
    <name evidence="1" type="ORF">QFC24_001743</name>
</gene>
<sequence>MTGLAGLFSNRYQFDDIPDQRGKTALVTGGTSGIGASIAAGLATAGAKVYIVGATEEHARQTADSINAKIQQNSTGSPKFPSGEVVWKVLDLGDLSAVQAFAEGLMHELRIQTDQEGIPEMGMGSKGREKGTKVGGLNLLVCNAGIGVAPSGLTKDGLQNHWAINHLSHFLLTTTLLPLLQQTRALPGAKDGDVRIVLQSSELHRSTVPFDVKFEKRQEVEDGERDPNFLYSRSKLMMILFVKELARRVLTPAGDHILAIAVHPGAVATGQEAGLSQAYGLLGDALYAVSRVAFMSPDQGSESALWAATSPKPAQEMANYQGGYLRQPDDDLGTESGQAKDDKLARGLWELSKEAVKEVVGKEVPY</sequence>
<keyword evidence="2" id="KW-1185">Reference proteome</keyword>
<dbReference type="Proteomes" id="UP001234202">
    <property type="component" value="Unassembled WGS sequence"/>
</dbReference>
<evidence type="ECO:0000313" key="1">
    <source>
        <dbReference type="EMBL" id="KAJ9126712.1"/>
    </source>
</evidence>
<evidence type="ECO:0000313" key="2">
    <source>
        <dbReference type="Proteomes" id="UP001234202"/>
    </source>
</evidence>
<name>A0ACC2XRY8_9TREE</name>
<dbReference type="EMBL" id="JASBWV010000004">
    <property type="protein sequence ID" value="KAJ9126712.1"/>
    <property type="molecule type" value="Genomic_DNA"/>
</dbReference>
<reference evidence="1" key="1">
    <citation type="submission" date="2023-04" db="EMBL/GenBank/DDBJ databases">
        <title>Draft Genome sequencing of Naganishia species isolated from polar environments using Oxford Nanopore Technology.</title>
        <authorList>
            <person name="Leo P."/>
            <person name="Venkateswaran K."/>
        </authorList>
    </citation>
    <scope>NUCLEOTIDE SEQUENCE</scope>
    <source>
        <strain evidence="1">DBVPG 5303</strain>
    </source>
</reference>
<organism evidence="1 2">
    <name type="scientific">Naganishia onofrii</name>
    <dbReference type="NCBI Taxonomy" id="1851511"/>
    <lineage>
        <taxon>Eukaryota</taxon>
        <taxon>Fungi</taxon>
        <taxon>Dikarya</taxon>
        <taxon>Basidiomycota</taxon>
        <taxon>Agaricomycotina</taxon>
        <taxon>Tremellomycetes</taxon>
        <taxon>Filobasidiales</taxon>
        <taxon>Filobasidiaceae</taxon>
        <taxon>Naganishia</taxon>
    </lineage>
</organism>
<proteinExistence type="predicted"/>